<evidence type="ECO:0000256" key="6">
    <source>
        <dbReference type="ARBA" id="ARBA00022692"/>
    </source>
</evidence>
<dbReference type="PANTHER" id="PTHR33446">
    <property type="entry name" value="PROTEIN TONB-RELATED"/>
    <property type="match status" value="1"/>
</dbReference>
<evidence type="ECO:0000256" key="9">
    <source>
        <dbReference type="ARBA" id="ARBA00023136"/>
    </source>
</evidence>
<proteinExistence type="inferred from homology"/>
<dbReference type="InterPro" id="IPR003538">
    <property type="entry name" value="TonB"/>
</dbReference>
<feature type="compositionally biased region" description="Polar residues" evidence="10">
    <location>
        <begin position="117"/>
        <end position="137"/>
    </location>
</feature>
<dbReference type="Proteomes" id="UP000228859">
    <property type="component" value="Unassembled WGS sequence"/>
</dbReference>
<evidence type="ECO:0000313" key="13">
    <source>
        <dbReference type="Proteomes" id="UP000228859"/>
    </source>
</evidence>
<dbReference type="Pfam" id="PF03544">
    <property type="entry name" value="TonB_C"/>
    <property type="match status" value="1"/>
</dbReference>
<evidence type="ECO:0000259" key="11">
    <source>
        <dbReference type="PROSITE" id="PS52015"/>
    </source>
</evidence>
<dbReference type="InterPro" id="IPR037682">
    <property type="entry name" value="TonB_C"/>
</dbReference>
<dbReference type="PROSITE" id="PS52015">
    <property type="entry name" value="TONB_CTD"/>
    <property type="match status" value="1"/>
</dbReference>
<keyword evidence="5" id="KW-0997">Cell inner membrane</keyword>
<dbReference type="InterPro" id="IPR051045">
    <property type="entry name" value="TonB-dependent_transducer"/>
</dbReference>
<protein>
    <recommendedName>
        <fullName evidence="11">TonB C-terminal domain-containing protein</fullName>
    </recommendedName>
</protein>
<accession>A0A2D3WL32</accession>
<evidence type="ECO:0000256" key="8">
    <source>
        <dbReference type="ARBA" id="ARBA00022989"/>
    </source>
</evidence>
<dbReference type="InterPro" id="IPR006260">
    <property type="entry name" value="TonB/TolA_C"/>
</dbReference>
<dbReference type="GO" id="GO:0015031">
    <property type="term" value="P:protein transport"/>
    <property type="evidence" value="ECO:0007669"/>
    <property type="project" value="UniProtKB-KW"/>
</dbReference>
<sequence length="242" mass="25932">MHSLNSIVISEKIQHKNSLLKTKSFAASFGIHATLLASMTYFMTAHPIPLVKAEERIVISLAEFTSESGDIHTISKVQPKTDQKIEPSPIATTPERIATKQPMLSSEASAPLAMSHPASSLRSSNTLNDSPHLTSSSSEKELPRNPVPENQIGGAALGHIRAMIENAIIYPSIARKLRLEGVVLVTFTLKPDGTVESAQVKSTSGSTVLDTKAIQTILSLSGNFPLLGKTVELSIPISFNLS</sequence>
<evidence type="ECO:0000256" key="3">
    <source>
        <dbReference type="ARBA" id="ARBA00022448"/>
    </source>
</evidence>
<dbReference type="EMBL" id="DLUI01000131">
    <property type="protein sequence ID" value="DAB37819.1"/>
    <property type="molecule type" value="Genomic_DNA"/>
</dbReference>
<dbReference type="Gene3D" id="3.30.1150.10">
    <property type="match status" value="1"/>
</dbReference>
<evidence type="ECO:0000256" key="10">
    <source>
        <dbReference type="SAM" id="MobiDB-lite"/>
    </source>
</evidence>
<evidence type="ECO:0000256" key="4">
    <source>
        <dbReference type="ARBA" id="ARBA00022475"/>
    </source>
</evidence>
<dbReference type="GO" id="GO:0015891">
    <property type="term" value="P:siderophore transport"/>
    <property type="evidence" value="ECO:0007669"/>
    <property type="project" value="InterPro"/>
</dbReference>
<feature type="region of interest" description="Disordered" evidence="10">
    <location>
        <begin position="77"/>
        <end position="150"/>
    </location>
</feature>
<dbReference type="GO" id="GO:0031992">
    <property type="term" value="F:energy transducer activity"/>
    <property type="evidence" value="ECO:0007669"/>
    <property type="project" value="InterPro"/>
</dbReference>
<name>A0A2D3WL32_9BACT</name>
<dbReference type="GO" id="GO:0030288">
    <property type="term" value="C:outer membrane-bounded periplasmic space"/>
    <property type="evidence" value="ECO:0007669"/>
    <property type="project" value="InterPro"/>
</dbReference>
<evidence type="ECO:0000256" key="7">
    <source>
        <dbReference type="ARBA" id="ARBA00022927"/>
    </source>
</evidence>
<comment type="similarity">
    <text evidence="2">Belongs to the TonB family.</text>
</comment>
<keyword evidence="4" id="KW-1003">Cell membrane</keyword>
<keyword evidence="9" id="KW-0472">Membrane</keyword>
<comment type="subcellular location">
    <subcellularLocation>
        <location evidence="1">Cell inner membrane</location>
        <topology evidence="1">Single-pass membrane protein</topology>
        <orientation evidence="1">Periplasmic side</orientation>
    </subcellularLocation>
</comment>
<gene>
    <name evidence="12" type="ORF">CFH83_09100</name>
</gene>
<dbReference type="RefSeq" id="WP_294895721.1">
    <property type="nucleotide sequence ID" value="NZ_DLUI01000131.1"/>
</dbReference>
<dbReference type="GO" id="GO:0055085">
    <property type="term" value="P:transmembrane transport"/>
    <property type="evidence" value="ECO:0007669"/>
    <property type="project" value="InterPro"/>
</dbReference>
<organism evidence="12 13">
    <name type="scientific">Sulfuricurvum kujiense</name>
    <dbReference type="NCBI Taxonomy" id="148813"/>
    <lineage>
        <taxon>Bacteria</taxon>
        <taxon>Pseudomonadati</taxon>
        <taxon>Campylobacterota</taxon>
        <taxon>Epsilonproteobacteria</taxon>
        <taxon>Campylobacterales</taxon>
        <taxon>Sulfurimonadaceae</taxon>
        <taxon>Sulfuricurvum</taxon>
    </lineage>
</organism>
<dbReference type="AlphaFoldDB" id="A0A2D3WL32"/>
<evidence type="ECO:0000256" key="5">
    <source>
        <dbReference type="ARBA" id="ARBA00022519"/>
    </source>
</evidence>
<comment type="caution">
    <text evidence="12">The sequence shown here is derived from an EMBL/GenBank/DDBJ whole genome shotgun (WGS) entry which is preliminary data.</text>
</comment>
<dbReference type="PANTHER" id="PTHR33446:SF2">
    <property type="entry name" value="PROTEIN TONB"/>
    <property type="match status" value="1"/>
</dbReference>
<evidence type="ECO:0000313" key="12">
    <source>
        <dbReference type="EMBL" id="DAB37819.1"/>
    </source>
</evidence>
<keyword evidence="6" id="KW-0812">Transmembrane</keyword>
<feature type="domain" description="TonB C-terminal" evidence="11">
    <location>
        <begin position="155"/>
        <end position="242"/>
    </location>
</feature>
<dbReference type="GO" id="GO:0098797">
    <property type="term" value="C:plasma membrane protein complex"/>
    <property type="evidence" value="ECO:0007669"/>
    <property type="project" value="TreeGrafter"/>
</dbReference>
<dbReference type="PRINTS" id="PR01374">
    <property type="entry name" value="TONBPROTEIN"/>
</dbReference>
<keyword evidence="7" id="KW-0653">Protein transport</keyword>
<evidence type="ECO:0000256" key="1">
    <source>
        <dbReference type="ARBA" id="ARBA00004383"/>
    </source>
</evidence>
<dbReference type="NCBIfam" id="TIGR01352">
    <property type="entry name" value="tonB_Cterm"/>
    <property type="match status" value="1"/>
</dbReference>
<evidence type="ECO:0000256" key="2">
    <source>
        <dbReference type="ARBA" id="ARBA00006555"/>
    </source>
</evidence>
<keyword evidence="8" id="KW-1133">Transmembrane helix</keyword>
<keyword evidence="3" id="KW-0813">Transport</keyword>
<reference evidence="12 13" key="1">
    <citation type="journal article" date="2017" name="Front. Microbiol.">
        <title>Comparative Genomic Analysis of the Class Epsilonproteobacteria and Proposed Reclassification to Epsilonbacteraeota (phyl. nov.).</title>
        <authorList>
            <person name="Waite D.W."/>
            <person name="Vanwonterghem I."/>
            <person name="Rinke C."/>
            <person name="Parks D.H."/>
            <person name="Zhang Y."/>
            <person name="Takai K."/>
            <person name="Sievert S.M."/>
            <person name="Simon J."/>
            <person name="Campbell B.J."/>
            <person name="Hanson T.E."/>
            <person name="Woyke T."/>
            <person name="Klotz M.G."/>
            <person name="Hugenholtz P."/>
        </authorList>
    </citation>
    <scope>NUCLEOTIDE SEQUENCE [LARGE SCALE GENOMIC DNA]</scope>
    <source>
        <strain evidence="12">UBA12443</strain>
    </source>
</reference>
<dbReference type="SUPFAM" id="SSF74653">
    <property type="entry name" value="TolA/TonB C-terminal domain"/>
    <property type="match status" value="1"/>
</dbReference>